<evidence type="ECO:0000259" key="2">
    <source>
        <dbReference type="PROSITE" id="PS50828"/>
    </source>
</evidence>
<feature type="compositionally biased region" description="Basic and acidic residues" evidence="1">
    <location>
        <begin position="1"/>
        <end position="24"/>
    </location>
</feature>
<dbReference type="PANTHER" id="PTHR35562:SF2">
    <property type="entry name" value="DNA ENDONUCLEASE SMRA-RELATED"/>
    <property type="match status" value="1"/>
</dbReference>
<dbReference type="AlphaFoldDB" id="A0A178MNS0"/>
<keyword evidence="4" id="KW-1185">Reference proteome</keyword>
<dbReference type="InterPro" id="IPR036063">
    <property type="entry name" value="Smr_dom_sf"/>
</dbReference>
<dbReference type="PANTHER" id="PTHR35562">
    <property type="entry name" value="DNA ENDONUCLEASE SMRA-RELATED"/>
    <property type="match status" value="1"/>
</dbReference>
<organism evidence="3 4">
    <name type="scientific">Paramagnetospirillum marisnigri</name>
    <dbReference type="NCBI Taxonomy" id="1285242"/>
    <lineage>
        <taxon>Bacteria</taxon>
        <taxon>Pseudomonadati</taxon>
        <taxon>Pseudomonadota</taxon>
        <taxon>Alphaproteobacteria</taxon>
        <taxon>Rhodospirillales</taxon>
        <taxon>Magnetospirillaceae</taxon>
        <taxon>Paramagnetospirillum</taxon>
    </lineage>
</organism>
<dbReference type="STRING" id="1285242.A6A04_02830"/>
<name>A0A178MNS0_9PROT</name>
<reference evidence="3 4" key="1">
    <citation type="submission" date="2016-04" db="EMBL/GenBank/DDBJ databases">
        <title>Draft genome sequence of freshwater magnetotactic bacteria Magnetospirillum marisnigri SP-1 and Magnetospirillum moscoviense BB-1.</title>
        <authorList>
            <person name="Koziaeva V."/>
            <person name="Dziuba M.V."/>
            <person name="Ivanov T.M."/>
            <person name="Kuznetsov B."/>
            <person name="Grouzdev D.S."/>
        </authorList>
    </citation>
    <scope>NUCLEOTIDE SEQUENCE [LARGE SCALE GENOMIC DNA]</scope>
    <source>
        <strain evidence="3 4">SP-1</strain>
    </source>
</reference>
<sequence>MSRARLVEPRQPRRRAVTDDEIRIWRSVVQDAKPLPGRAVPAEPATAPPEAKPSPPPPPGEAPRRPSAHPPVPGRHAGLSDLSHGHTPGLDRRSAERMKRGEMVIEAAIDLHGHTQDVAHGELIAFIQRAWTAGRRCVLVVTGKGMKGSGVLKHQVPRWLNQSPLRERILGFSYARPHHGGDGALYVLVRRQRG</sequence>
<feature type="compositionally biased region" description="Pro residues" evidence="1">
    <location>
        <begin position="46"/>
        <end position="61"/>
    </location>
</feature>
<dbReference type="SMART" id="SM00463">
    <property type="entry name" value="SMR"/>
    <property type="match status" value="1"/>
</dbReference>
<dbReference type="Pfam" id="PF01713">
    <property type="entry name" value="Smr"/>
    <property type="match status" value="1"/>
</dbReference>
<evidence type="ECO:0000313" key="4">
    <source>
        <dbReference type="Proteomes" id="UP000078428"/>
    </source>
</evidence>
<dbReference type="EMBL" id="LWQT01000055">
    <property type="protein sequence ID" value="OAN50346.1"/>
    <property type="molecule type" value="Genomic_DNA"/>
</dbReference>
<dbReference type="OrthoDB" id="7165597at2"/>
<dbReference type="Proteomes" id="UP000078428">
    <property type="component" value="Unassembled WGS sequence"/>
</dbReference>
<protein>
    <recommendedName>
        <fullName evidence="2">Smr domain-containing protein</fullName>
    </recommendedName>
</protein>
<feature type="region of interest" description="Disordered" evidence="1">
    <location>
        <begin position="1"/>
        <end position="96"/>
    </location>
</feature>
<dbReference type="InterPro" id="IPR002625">
    <property type="entry name" value="Smr_dom"/>
</dbReference>
<dbReference type="RefSeq" id="WP_068492827.1">
    <property type="nucleotide sequence ID" value="NZ_LWQT01000055.1"/>
</dbReference>
<gene>
    <name evidence="3" type="ORF">A6A04_02830</name>
</gene>
<feature type="domain" description="Smr" evidence="2">
    <location>
        <begin position="109"/>
        <end position="190"/>
    </location>
</feature>
<comment type="caution">
    <text evidence="3">The sequence shown here is derived from an EMBL/GenBank/DDBJ whole genome shotgun (WGS) entry which is preliminary data.</text>
</comment>
<evidence type="ECO:0000313" key="3">
    <source>
        <dbReference type="EMBL" id="OAN50346.1"/>
    </source>
</evidence>
<dbReference type="SUPFAM" id="SSF160443">
    <property type="entry name" value="SMR domain-like"/>
    <property type="match status" value="1"/>
</dbReference>
<dbReference type="Gene3D" id="3.30.1370.110">
    <property type="match status" value="1"/>
</dbReference>
<accession>A0A178MNS0</accession>
<proteinExistence type="predicted"/>
<evidence type="ECO:0000256" key="1">
    <source>
        <dbReference type="SAM" id="MobiDB-lite"/>
    </source>
</evidence>
<dbReference type="PROSITE" id="PS50828">
    <property type="entry name" value="SMR"/>
    <property type="match status" value="1"/>
</dbReference>